<dbReference type="OrthoDB" id="4655582at2"/>
<dbReference type="AlphaFoldDB" id="A0A5J6ZBU4"/>
<dbReference type="Pfam" id="PF20568">
    <property type="entry name" value="DUF6777"/>
    <property type="match status" value="1"/>
</dbReference>
<organism evidence="4 5">
    <name type="scientific">Corynebacterium urogenitale</name>
    <dbReference type="NCBI Taxonomy" id="2487892"/>
    <lineage>
        <taxon>Bacteria</taxon>
        <taxon>Bacillati</taxon>
        <taxon>Actinomycetota</taxon>
        <taxon>Actinomycetes</taxon>
        <taxon>Mycobacteriales</taxon>
        <taxon>Corynebacteriaceae</taxon>
        <taxon>Corynebacterium</taxon>
    </lineage>
</organism>
<gene>
    <name evidence="4" type="ORF">CUROG_07380</name>
</gene>
<feature type="compositionally biased region" description="Low complexity" evidence="1">
    <location>
        <begin position="27"/>
        <end position="84"/>
    </location>
</feature>
<dbReference type="RefSeq" id="WP_151903145.1">
    <property type="nucleotide sequence ID" value="NZ_CP045032.1"/>
</dbReference>
<feature type="region of interest" description="Disordered" evidence="1">
    <location>
        <begin position="482"/>
        <end position="502"/>
    </location>
</feature>
<evidence type="ECO:0000259" key="3">
    <source>
        <dbReference type="Pfam" id="PF20568"/>
    </source>
</evidence>
<keyword evidence="2" id="KW-0472">Membrane</keyword>
<reference evidence="5" key="1">
    <citation type="submission" date="2019-10" db="EMBL/GenBank/DDBJ databases">
        <title>Complete genome sequence of Corynebacterium urogenitalis DSM 108747, isolated from the genital tract of a cow.</title>
        <authorList>
            <person name="Ruckert C."/>
            <person name="Ballas P."/>
            <person name="Wagener K."/>
            <person name="Drillich M."/>
            <person name="Kaempfer P."/>
            <person name="Busse H.-J."/>
            <person name="Ehling-Schulz M."/>
        </authorList>
    </citation>
    <scope>NUCLEOTIDE SEQUENCE [LARGE SCALE GENOMIC DNA]</scope>
    <source>
        <strain evidence="5">LMM 1652</strain>
    </source>
</reference>
<protein>
    <recommendedName>
        <fullName evidence="3">DUF6777 domain-containing protein</fullName>
    </recommendedName>
</protein>
<keyword evidence="2" id="KW-0812">Transmembrane</keyword>
<evidence type="ECO:0000313" key="5">
    <source>
        <dbReference type="Proteomes" id="UP000326711"/>
    </source>
</evidence>
<feature type="region of interest" description="Disordered" evidence="1">
    <location>
        <begin position="1"/>
        <end position="95"/>
    </location>
</feature>
<feature type="domain" description="DUF6777" evidence="3">
    <location>
        <begin position="172"/>
        <end position="325"/>
    </location>
</feature>
<name>A0A5J6ZBU4_9CORY</name>
<accession>A0A5J6ZBU4</accession>
<dbReference type="KEGG" id="cuo:CUROG_07380"/>
<feature type="compositionally biased region" description="Basic and acidic residues" evidence="1">
    <location>
        <begin position="399"/>
        <end position="408"/>
    </location>
</feature>
<feature type="transmembrane region" description="Helical" evidence="2">
    <location>
        <begin position="99"/>
        <end position="120"/>
    </location>
</feature>
<feature type="compositionally biased region" description="Polar residues" evidence="1">
    <location>
        <begin position="1"/>
        <end position="26"/>
    </location>
</feature>
<keyword evidence="2" id="KW-1133">Transmembrane helix</keyword>
<dbReference type="Proteomes" id="UP000326711">
    <property type="component" value="Chromosome"/>
</dbReference>
<evidence type="ECO:0000313" key="4">
    <source>
        <dbReference type="EMBL" id="QFQ02829.1"/>
    </source>
</evidence>
<evidence type="ECO:0000256" key="1">
    <source>
        <dbReference type="SAM" id="MobiDB-lite"/>
    </source>
</evidence>
<keyword evidence="5" id="KW-1185">Reference proteome</keyword>
<proteinExistence type="predicted"/>
<dbReference type="EMBL" id="CP045032">
    <property type="protein sequence ID" value="QFQ02829.1"/>
    <property type="molecule type" value="Genomic_DNA"/>
</dbReference>
<evidence type="ECO:0000256" key="2">
    <source>
        <dbReference type="SAM" id="Phobius"/>
    </source>
</evidence>
<feature type="region of interest" description="Disordered" evidence="1">
    <location>
        <begin position="370"/>
        <end position="408"/>
    </location>
</feature>
<dbReference type="InterPro" id="IPR046704">
    <property type="entry name" value="DUF6777"/>
</dbReference>
<sequence>MNGTNNGGSDNNANGRNYPNQWDNQWHNQPGQPHPGQQTNQPGQPQQPTQPGQYYSARPTQPTQPSQQSPAQPGQPPHQWQHQPPTTPPATEPKKKTPLLKIGALLAALVLAIAGGIYVVTQTGIGQKLAEMSYIASADPGPEAFMDTVVNDDSADIVQSAEIPEGRLAGGVDGSSDNLYGGTGELSTCDAAALLDHLNANDELNTAFAEGIGINADDVERYVNALSPLVLMQDTWVTNHGFNNGHANPFQAVLQRGTAVLVDAKGVPRVRCACGNPLAEAWNGYTAPSTNNTAWDGYTPGNVVAVYDAGESQKQLKIRDLETGSAEDYAISDDKIDAQTKVTDAVTDDTPKTVPSDMDVKPDEELLNTLGMKPAENGDARPTGGERFQTGNGSFDPEAEAKPEEKTTEVDAAAFETNPNIFYIPFEGQRGWCLAKHYTDDFSLLCSPKALSTDLKASFTGNSLDIAAAPISQVVYKTGSGRFESGSTAHPSGPGGLRGEPTYLKEGESVTIRDFTCYNLSDRIRCEGPGSQFDAIDDDGLYIDESPEKVGATCGEVEITASRRTVTVRVANGFVDCEEAMEIAEKYVNSPNDGTYGQRNIQTIDNWGCAYRSLRDSEELGWSGNCTSSDTGGTFVLQ</sequence>
<dbReference type="SUPFAM" id="SSF81995">
    <property type="entry name" value="beta-sandwich domain of Sec23/24"/>
    <property type="match status" value="1"/>
</dbReference>